<organism evidence="1 2">
    <name type="scientific">Zophobas morio</name>
    <dbReference type="NCBI Taxonomy" id="2755281"/>
    <lineage>
        <taxon>Eukaryota</taxon>
        <taxon>Metazoa</taxon>
        <taxon>Ecdysozoa</taxon>
        <taxon>Arthropoda</taxon>
        <taxon>Hexapoda</taxon>
        <taxon>Insecta</taxon>
        <taxon>Pterygota</taxon>
        <taxon>Neoptera</taxon>
        <taxon>Endopterygota</taxon>
        <taxon>Coleoptera</taxon>
        <taxon>Polyphaga</taxon>
        <taxon>Cucujiformia</taxon>
        <taxon>Tenebrionidae</taxon>
        <taxon>Zophobas</taxon>
    </lineage>
</organism>
<dbReference type="PANTHER" id="PTHR36696">
    <property type="entry name" value="AGAP012002-PA"/>
    <property type="match status" value="1"/>
</dbReference>
<reference evidence="1" key="1">
    <citation type="journal article" date="2023" name="G3 (Bethesda)">
        <title>Whole genome assemblies of Zophobas morio and Tenebrio molitor.</title>
        <authorList>
            <person name="Kaur S."/>
            <person name="Stinson S.A."/>
            <person name="diCenzo G.C."/>
        </authorList>
    </citation>
    <scope>NUCLEOTIDE SEQUENCE</scope>
    <source>
        <strain evidence="1">QUZm001</strain>
    </source>
</reference>
<keyword evidence="2" id="KW-1185">Reference proteome</keyword>
<sequence length="194" mass="21737">MSRTSRTGLIASPTKKIYRREPVSRIQLRAIARPAPFVLKPFAGLYNPYPYGCSLLCNHPTDNEAKELLKKAKDSWASDGKNLLLAEEIEAIRVGLEQFQTVTKDTLKPIQKGVESVPEELFRRYTDTDSRPLTPAPTLASAATRASGSRRCVTPDPLSTNQIREKTLLILDLRRSHSQVHALNKTQFGHLFIV</sequence>
<gene>
    <name evidence="1" type="ORF">Zmor_022377</name>
</gene>
<dbReference type="PANTHER" id="PTHR36696:SF1">
    <property type="entry name" value="EF-HAND DOMAIN-CONTAINING PROTEIN"/>
    <property type="match status" value="1"/>
</dbReference>
<comment type="caution">
    <text evidence="1">The sequence shown here is derived from an EMBL/GenBank/DDBJ whole genome shotgun (WGS) entry which is preliminary data.</text>
</comment>
<protein>
    <submittedName>
        <fullName evidence="1">Uncharacterized protein</fullName>
    </submittedName>
</protein>
<evidence type="ECO:0000313" key="2">
    <source>
        <dbReference type="Proteomes" id="UP001168821"/>
    </source>
</evidence>
<proteinExistence type="predicted"/>
<dbReference type="Proteomes" id="UP001168821">
    <property type="component" value="Unassembled WGS sequence"/>
</dbReference>
<dbReference type="AlphaFoldDB" id="A0AA38HXN0"/>
<dbReference type="EMBL" id="JALNTZ010000007">
    <property type="protein sequence ID" value="KAJ3644666.1"/>
    <property type="molecule type" value="Genomic_DNA"/>
</dbReference>
<evidence type="ECO:0000313" key="1">
    <source>
        <dbReference type="EMBL" id="KAJ3644666.1"/>
    </source>
</evidence>
<accession>A0AA38HXN0</accession>
<name>A0AA38HXN0_9CUCU</name>